<keyword evidence="16" id="KW-1185">Reference proteome</keyword>
<keyword evidence="9 12" id="KW-0418">Kinase</keyword>
<organism evidence="15 16">
    <name type="scientific">Celerinatantimonas diazotrophica</name>
    <dbReference type="NCBI Taxonomy" id="412034"/>
    <lineage>
        <taxon>Bacteria</taxon>
        <taxon>Pseudomonadati</taxon>
        <taxon>Pseudomonadota</taxon>
        <taxon>Gammaproteobacteria</taxon>
        <taxon>Celerinatantimonadaceae</taxon>
        <taxon>Celerinatantimonas</taxon>
    </lineage>
</organism>
<dbReference type="PIRSF" id="PIRSF000676">
    <property type="entry name" value="Homoser_kin"/>
    <property type="match status" value="1"/>
</dbReference>
<keyword evidence="12" id="KW-0963">Cytoplasm</keyword>
<dbReference type="InterPro" id="IPR013750">
    <property type="entry name" value="GHMP_kinase_C_dom"/>
</dbReference>
<dbReference type="EC" id="2.7.1.39" evidence="3 12"/>
<accession>A0A4R1K2H5</accession>
<dbReference type="Gene3D" id="3.30.230.10">
    <property type="match status" value="1"/>
</dbReference>
<dbReference type="InterPro" id="IPR006204">
    <property type="entry name" value="GHMP_kinase_N_dom"/>
</dbReference>
<dbReference type="EMBL" id="SMGD01000012">
    <property type="protein sequence ID" value="TCK58037.1"/>
    <property type="molecule type" value="Genomic_DNA"/>
</dbReference>
<comment type="catalytic activity">
    <reaction evidence="11 12">
        <text>L-homoserine + ATP = O-phospho-L-homoserine + ADP + H(+)</text>
        <dbReference type="Rhea" id="RHEA:13985"/>
        <dbReference type="ChEBI" id="CHEBI:15378"/>
        <dbReference type="ChEBI" id="CHEBI:30616"/>
        <dbReference type="ChEBI" id="CHEBI:57476"/>
        <dbReference type="ChEBI" id="CHEBI:57590"/>
        <dbReference type="ChEBI" id="CHEBI:456216"/>
        <dbReference type="EC" id="2.7.1.39"/>
    </reaction>
</comment>
<dbReference type="PRINTS" id="PR00958">
    <property type="entry name" value="HOMSERKINASE"/>
</dbReference>
<dbReference type="InterPro" id="IPR000870">
    <property type="entry name" value="Homoserine_kinase"/>
</dbReference>
<protein>
    <recommendedName>
        <fullName evidence="4 12">Homoserine kinase</fullName>
        <shortName evidence="12">HK</shortName>
        <shortName evidence="12">HSK</shortName>
        <ecNumber evidence="3 12">2.7.1.39</ecNumber>
    </recommendedName>
</protein>
<comment type="function">
    <text evidence="12">Catalyzes the ATP-dependent phosphorylation of L-homoserine to L-homoserine phosphate.</text>
</comment>
<dbReference type="InterPro" id="IPR006203">
    <property type="entry name" value="GHMP_knse_ATP-bd_CS"/>
</dbReference>
<keyword evidence="6 12" id="KW-0808">Transferase</keyword>
<dbReference type="GO" id="GO:0005524">
    <property type="term" value="F:ATP binding"/>
    <property type="evidence" value="ECO:0007669"/>
    <property type="project" value="UniProtKB-UniRule"/>
</dbReference>
<proteinExistence type="inferred from homology"/>
<dbReference type="Gene3D" id="3.30.70.890">
    <property type="entry name" value="GHMP kinase, C-terminal domain"/>
    <property type="match status" value="1"/>
</dbReference>
<comment type="similarity">
    <text evidence="2 12">Belongs to the GHMP kinase family. Homoserine kinase subfamily.</text>
</comment>
<evidence type="ECO:0000259" key="13">
    <source>
        <dbReference type="Pfam" id="PF00288"/>
    </source>
</evidence>
<dbReference type="HAMAP" id="MF_00384">
    <property type="entry name" value="Homoser_kinase"/>
    <property type="match status" value="1"/>
</dbReference>
<dbReference type="RefSeq" id="WP_131912551.1">
    <property type="nucleotide sequence ID" value="NZ_OU594967.1"/>
</dbReference>
<evidence type="ECO:0000256" key="10">
    <source>
        <dbReference type="ARBA" id="ARBA00022840"/>
    </source>
</evidence>
<reference evidence="15 16" key="1">
    <citation type="submission" date="2019-03" db="EMBL/GenBank/DDBJ databases">
        <title>Genomic Encyclopedia of Type Strains, Phase IV (KMG-IV): sequencing the most valuable type-strain genomes for metagenomic binning, comparative biology and taxonomic classification.</title>
        <authorList>
            <person name="Goeker M."/>
        </authorList>
    </citation>
    <scope>NUCLEOTIDE SEQUENCE [LARGE SCALE GENOMIC DNA]</scope>
    <source>
        <strain evidence="15 16">DSM 18577</strain>
    </source>
</reference>
<evidence type="ECO:0000256" key="1">
    <source>
        <dbReference type="ARBA" id="ARBA00005015"/>
    </source>
</evidence>
<keyword evidence="10 12" id="KW-0067">ATP-binding</keyword>
<dbReference type="NCBIfam" id="TIGR00191">
    <property type="entry name" value="thrB"/>
    <property type="match status" value="1"/>
</dbReference>
<dbReference type="PROSITE" id="PS00627">
    <property type="entry name" value="GHMP_KINASES_ATP"/>
    <property type="match status" value="1"/>
</dbReference>
<feature type="binding site" evidence="12">
    <location>
        <begin position="96"/>
        <end position="106"/>
    </location>
    <ligand>
        <name>ATP</name>
        <dbReference type="ChEBI" id="CHEBI:30616"/>
    </ligand>
</feature>
<dbReference type="GO" id="GO:0004413">
    <property type="term" value="F:homoserine kinase activity"/>
    <property type="evidence" value="ECO:0007669"/>
    <property type="project" value="UniProtKB-UniRule"/>
</dbReference>
<dbReference type="AlphaFoldDB" id="A0A4R1K2H5"/>
<dbReference type="GO" id="GO:0009088">
    <property type="term" value="P:threonine biosynthetic process"/>
    <property type="evidence" value="ECO:0007669"/>
    <property type="project" value="UniProtKB-UniRule"/>
</dbReference>
<dbReference type="InterPro" id="IPR020568">
    <property type="entry name" value="Ribosomal_Su5_D2-typ_SF"/>
</dbReference>
<dbReference type="SUPFAM" id="SSF55060">
    <property type="entry name" value="GHMP Kinase, C-terminal domain"/>
    <property type="match status" value="1"/>
</dbReference>
<comment type="caution">
    <text evidence="15">The sequence shown here is derived from an EMBL/GenBank/DDBJ whole genome shotgun (WGS) entry which is preliminary data.</text>
</comment>
<evidence type="ECO:0000256" key="6">
    <source>
        <dbReference type="ARBA" id="ARBA00022679"/>
    </source>
</evidence>
<evidence type="ECO:0000313" key="16">
    <source>
        <dbReference type="Proteomes" id="UP000295565"/>
    </source>
</evidence>
<evidence type="ECO:0000256" key="7">
    <source>
        <dbReference type="ARBA" id="ARBA00022697"/>
    </source>
</evidence>
<feature type="domain" description="GHMP kinase N-terminal" evidence="13">
    <location>
        <begin position="65"/>
        <end position="155"/>
    </location>
</feature>
<evidence type="ECO:0000259" key="14">
    <source>
        <dbReference type="Pfam" id="PF08544"/>
    </source>
</evidence>
<dbReference type="UniPathway" id="UPA00050">
    <property type="reaction ID" value="UER00064"/>
</dbReference>
<dbReference type="Pfam" id="PF00288">
    <property type="entry name" value="GHMP_kinases_N"/>
    <property type="match status" value="1"/>
</dbReference>
<sequence>MSVVTYAPASIGNVSVGFDVLGAALEPISGEFLGDRVQVYASEHFAIENRGRFAHKLPVDPKQNILFGCYEYFIDQIKALKLAERPLAMILEKNLPIGSGLGSSACSVVAAFEALNQFYDAPFDANQMLLMMGKLEGKISGSVHYDNVAPCYLGGIQLMLESSGVISQSIPTFDDWLWVLAYPGISISTAEARAILPAQYRRQDVLTYGRQLGGFIHASYTNQPQLAASFLNDVIAEPYRRALIPGFDQARHFALDAGAIASGISGSGPTLFSIATDMEQAERIADWLEKHFVQNEDGFCHICRINKQGTQVTGNQL</sequence>
<evidence type="ECO:0000256" key="11">
    <source>
        <dbReference type="ARBA" id="ARBA00049375"/>
    </source>
</evidence>
<dbReference type="InterPro" id="IPR014721">
    <property type="entry name" value="Ribsml_uS5_D2-typ_fold_subgr"/>
</dbReference>
<evidence type="ECO:0000313" key="15">
    <source>
        <dbReference type="EMBL" id="TCK58037.1"/>
    </source>
</evidence>
<dbReference type="InterPro" id="IPR036554">
    <property type="entry name" value="GHMP_kinase_C_sf"/>
</dbReference>
<evidence type="ECO:0000256" key="9">
    <source>
        <dbReference type="ARBA" id="ARBA00022777"/>
    </source>
</evidence>
<evidence type="ECO:0000256" key="8">
    <source>
        <dbReference type="ARBA" id="ARBA00022741"/>
    </source>
</evidence>
<dbReference type="PANTHER" id="PTHR20861:SF1">
    <property type="entry name" value="HOMOSERINE KINASE"/>
    <property type="match status" value="1"/>
</dbReference>
<comment type="subcellular location">
    <subcellularLocation>
        <location evidence="12">Cytoplasm</location>
    </subcellularLocation>
</comment>
<dbReference type="NCBIfam" id="NF002288">
    <property type="entry name" value="PRK01212.1-4"/>
    <property type="match status" value="1"/>
</dbReference>
<dbReference type="OrthoDB" id="9769912at2"/>
<keyword evidence="8 12" id="KW-0547">Nucleotide-binding</keyword>
<dbReference type="SUPFAM" id="SSF54211">
    <property type="entry name" value="Ribosomal protein S5 domain 2-like"/>
    <property type="match status" value="1"/>
</dbReference>
<keyword evidence="7 12" id="KW-0791">Threonine biosynthesis</keyword>
<dbReference type="Pfam" id="PF08544">
    <property type="entry name" value="GHMP_kinases_C"/>
    <property type="match status" value="1"/>
</dbReference>
<keyword evidence="5 12" id="KW-0028">Amino-acid biosynthesis</keyword>
<evidence type="ECO:0000256" key="4">
    <source>
        <dbReference type="ARBA" id="ARBA00017858"/>
    </source>
</evidence>
<evidence type="ECO:0000256" key="12">
    <source>
        <dbReference type="HAMAP-Rule" id="MF_00384"/>
    </source>
</evidence>
<dbReference type="PANTHER" id="PTHR20861">
    <property type="entry name" value="HOMOSERINE/4-DIPHOSPHOCYTIDYL-2-C-METHYL-D-ERYTHRITOL KINASE"/>
    <property type="match status" value="1"/>
</dbReference>
<evidence type="ECO:0000256" key="2">
    <source>
        <dbReference type="ARBA" id="ARBA00007370"/>
    </source>
</evidence>
<dbReference type="GO" id="GO:0005737">
    <property type="term" value="C:cytoplasm"/>
    <property type="evidence" value="ECO:0007669"/>
    <property type="project" value="UniProtKB-SubCell"/>
</dbReference>
<evidence type="ECO:0000256" key="3">
    <source>
        <dbReference type="ARBA" id="ARBA00012078"/>
    </source>
</evidence>
<feature type="domain" description="GHMP kinase C-terminal" evidence="14">
    <location>
        <begin position="233"/>
        <end position="292"/>
    </location>
</feature>
<name>A0A4R1K2H5_9GAMM</name>
<comment type="pathway">
    <text evidence="1 12">Amino-acid biosynthesis; L-threonine biosynthesis; L-threonine from L-aspartate: step 4/5.</text>
</comment>
<evidence type="ECO:0000256" key="5">
    <source>
        <dbReference type="ARBA" id="ARBA00022605"/>
    </source>
</evidence>
<dbReference type="Proteomes" id="UP000295565">
    <property type="component" value="Unassembled WGS sequence"/>
</dbReference>
<gene>
    <name evidence="12" type="primary">thrB</name>
    <name evidence="15" type="ORF">EV690_1742</name>
</gene>